<dbReference type="PANTHER" id="PTHR28186:SF1">
    <property type="entry name" value="MEIOTICALLY UP-REGULATED GENE 9 PROTEIN"/>
    <property type="match status" value="1"/>
</dbReference>
<feature type="compositionally biased region" description="Basic and acidic residues" evidence="1">
    <location>
        <begin position="33"/>
        <end position="46"/>
    </location>
</feature>
<dbReference type="Pfam" id="PF10295">
    <property type="entry name" value="DUF2406"/>
    <property type="match status" value="1"/>
</dbReference>
<dbReference type="Proteomes" id="UP001610563">
    <property type="component" value="Unassembled WGS sequence"/>
</dbReference>
<feature type="region of interest" description="Disordered" evidence="1">
    <location>
        <begin position="79"/>
        <end position="103"/>
    </location>
</feature>
<feature type="region of interest" description="Disordered" evidence="1">
    <location>
        <begin position="123"/>
        <end position="388"/>
    </location>
</feature>
<evidence type="ECO:0000256" key="1">
    <source>
        <dbReference type="SAM" id="MobiDB-lite"/>
    </source>
</evidence>
<feature type="compositionally biased region" description="Polar residues" evidence="1">
    <location>
        <begin position="145"/>
        <end position="177"/>
    </location>
</feature>
<dbReference type="PANTHER" id="PTHR28186">
    <property type="entry name" value="MEIOTICALLY UP-REGULATED GENE 9 PROTEIN"/>
    <property type="match status" value="1"/>
</dbReference>
<name>A0ABR4GP30_9EURO</name>
<feature type="compositionally biased region" description="Low complexity" evidence="1">
    <location>
        <begin position="360"/>
        <end position="369"/>
    </location>
</feature>
<reference evidence="2 3" key="1">
    <citation type="submission" date="2024-07" db="EMBL/GenBank/DDBJ databases">
        <title>Section-level genome sequencing and comparative genomics of Aspergillus sections Usti and Cavernicolus.</title>
        <authorList>
            <consortium name="Lawrence Berkeley National Laboratory"/>
            <person name="Nybo J.L."/>
            <person name="Vesth T.C."/>
            <person name="Theobald S."/>
            <person name="Frisvad J.C."/>
            <person name="Larsen T.O."/>
            <person name="Kjaerboelling I."/>
            <person name="Rothschild-Mancinelli K."/>
            <person name="Lyhne E.K."/>
            <person name="Kogle M.E."/>
            <person name="Barry K."/>
            <person name="Clum A."/>
            <person name="Na H."/>
            <person name="Ledsgaard L."/>
            <person name="Lin J."/>
            <person name="Lipzen A."/>
            <person name="Kuo A."/>
            <person name="Riley R."/>
            <person name="Mondo S."/>
            <person name="Labutti K."/>
            <person name="Haridas S."/>
            <person name="Pangalinan J."/>
            <person name="Salamov A.A."/>
            <person name="Simmons B.A."/>
            <person name="Magnuson J.K."/>
            <person name="Chen J."/>
            <person name="Drula E."/>
            <person name="Henrissat B."/>
            <person name="Wiebenga A."/>
            <person name="Lubbers R.J."/>
            <person name="Gomes A.C."/>
            <person name="Makela M.R."/>
            <person name="Stajich J."/>
            <person name="Grigoriev I.V."/>
            <person name="Mortensen U.H."/>
            <person name="De Vries R.P."/>
            <person name="Baker S.E."/>
            <person name="Andersen M.R."/>
        </authorList>
    </citation>
    <scope>NUCLEOTIDE SEQUENCE [LARGE SCALE GENOMIC DNA]</scope>
    <source>
        <strain evidence="2 3">CBS 209.92</strain>
    </source>
</reference>
<gene>
    <name evidence="2" type="ORF">BJX66DRAFT_100780</name>
</gene>
<organism evidence="2 3">
    <name type="scientific">Aspergillus keveii</name>
    <dbReference type="NCBI Taxonomy" id="714993"/>
    <lineage>
        <taxon>Eukaryota</taxon>
        <taxon>Fungi</taxon>
        <taxon>Dikarya</taxon>
        <taxon>Ascomycota</taxon>
        <taxon>Pezizomycotina</taxon>
        <taxon>Eurotiomycetes</taxon>
        <taxon>Eurotiomycetidae</taxon>
        <taxon>Eurotiales</taxon>
        <taxon>Aspergillaceae</taxon>
        <taxon>Aspergillus</taxon>
        <taxon>Aspergillus subgen. Nidulantes</taxon>
    </lineage>
</organism>
<accession>A0ABR4GP30</accession>
<feature type="compositionally biased region" description="Polar residues" evidence="1">
    <location>
        <begin position="212"/>
        <end position="270"/>
    </location>
</feature>
<evidence type="ECO:0000313" key="2">
    <source>
        <dbReference type="EMBL" id="KAL2800829.1"/>
    </source>
</evidence>
<feature type="compositionally biased region" description="Basic residues" evidence="1">
    <location>
        <begin position="376"/>
        <end position="388"/>
    </location>
</feature>
<sequence length="388" mass="42558">MASSPQPASPRRSRAFSSSARSDKTHRSSGSGHKLDLTESHEEKVRRSLQTKADPMLAMNEAQPNLVALEKSNLGSLRALQHKDQYGNPITDPDLSNPTRSRFERPLDTIRSFEAAIYGPYSHSHSRPVSYIRTGDDSPAEYSRRNSYFNGHSNGQYNDRGQYSNRPNYSRPNSYIDNGNGYQNGGPPPENYYPYSQGGSRPRPRQHPSRGYSEQPTYASNSGNPQNGYAQNGYYKSSDNVTVASPSGSGSNPDQWANSTDPSSINSSIDQLQQQQQYQQQQQQEKAMADAYGFQGFGPGPDVSEQFSSTAQGKAPSGQAPPPPAHGAAHNPNMGGPVGGPQQQQQQPLAGGRRHLQRKSVQQQSVSSSAGDNSTKRKSWFKRTFSKN</sequence>
<feature type="compositionally biased region" description="Low complexity" evidence="1">
    <location>
        <begin position="326"/>
        <end position="351"/>
    </location>
</feature>
<protein>
    <recommendedName>
        <fullName evidence="4">DUF2406 domain protein</fullName>
    </recommendedName>
</protein>
<evidence type="ECO:0000313" key="3">
    <source>
        <dbReference type="Proteomes" id="UP001610563"/>
    </source>
</evidence>
<evidence type="ECO:0008006" key="4">
    <source>
        <dbReference type="Google" id="ProtNLM"/>
    </source>
</evidence>
<dbReference type="InterPro" id="IPR018809">
    <property type="entry name" value="DUF2406"/>
</dbReference>
<comment type="caution">
    <text evidence="2">The sequence shown here is derived from an EMBL/GenBank/DDBJ whole genome shotgun (WGS) entry which is preliminary data.</text>
</comment>
<feature type="region of interest" description="Disordered" evidence="1">
    <location>
        <begin position="1"/>
        <end position="58"/>
    </location>
</feature>
<dbReference type="EMBL" id="JBFTWV010000002">
    <property type="protein sequence ID" value="KAL2800829.1"/>
    <property type="molecule type" value="Genomic_DNA"/>
</dbReference>
<keyword evidence="3" id="KW-1185">Reference proteome</keyword>
<feature type="compositionally biased region" description="Low complexity" evidence="1">
    <location>
        <begin position="1"/>
        <end position="20"/>
    </location>
</feature>
<proteinExistence type="predicted"/>
<feature type="compositionally biased region" description="Low complexity" evidence="1">
    <location>
        <begin position="271"/>
        <end position="284"/>
    </location>
</feature>